<evidence type="ECO:0000313" key="10">
    <source>
        <dbReference type="EMBL" id="AJG22962.1"/>
    </source>
</evidence>
<dbReference type="InterPro" id="IPR003439">
    <property type="entry name" value="ABC_transporter-like_ATP-bd"/>
</dbReference>
<evidence type="ECO:0000256" key="3">
    <source>
        <dbReference type="ARBA" id="ARBA00022448"/>
    </source>
</evidence>
<dbReference type="InterPro" id="IPR027417">
    <property type="entry name" value="P-loop_NTPase"/>
</dbReference>
<keyword evidence="11" id="KW-1185">Reference proteome</keyword>
<dbReference type="Proteomes" id="UP000031843">
    <property type="component" value="Chromosome secondary"/>
</dbReference>
<feature type="domain" description="ABC transporter" evidence="9">
    <location>
        <begin position="278"/>
        <end position="525"/>
    </location>
</feature>
<evidence type="ECO:0000256" key="7">
    <source>
        <dbReference type="ARBA" id="ARBA00022840"/>
    </source>
</evidence>
<evidence type="ECO:0000259" key="9">
    <source>
        <dbReference type="PROSITE" id="PS50893"/>
    </source>
</evidence>
<reference evidence="10 11" key="1">
    <citation type="journal article" date="2015" name="Genome Announc.">
        <title>Complete Genome Sequence of Cupriavidus basilensis 4G11, Isolated from the Oak Ridge Field Research Center Site.</title>
        <authorList>
            <person name="Ray J."/>
            <person name="Waters R.J."/>
            <person name="Skerker J.M."/>
            <person name="Kuehl J.V."/>
            <person name="Price M.N."/>
            <person name="Huang J."/>
            <person name="Chakraborty R."/>
            <person name="Arkin A.P."/>
            <person name="Deutschbauer A."/>
        </authorList>
    </citation>
    <scope>NUCLEOTIDE SEQUENCE [LARGE SCALE GENOMIC DNA]</scope>
    <source>
        <strain evidence="10">4G11</strain>
    </source>
</reference>
<dbReference type="GO" id="GO:0005524">
    <property type="term" value="F:ATP binding"/>
    <property type="evidence" value="ECO:0007669"/>
    <property type="project" value="UniProtKB-KW"/>
</dbReference>
<dbReference type="InterPro" id="IPR050388">
    <property type="entry name" value="ABC_Ni/Peptide_Import"/>
</dbReference>
<evidence type="ECO:0000313" key="11">
    <source>
        <dbReference type="Proteomes" id="UP000031843"/>
    </source>
</evidence>
<sequence>MSTPVLDIQDLSIRLPAGGDRALAVQAASLTLEAGQTLCVVGESGSGKSMIANAVMGLLPRPHVEPVAGRILFEGQDLLQLDDDAMRELRGQKIGMVFQEPMTALNPVMRIGDQIAEVFDAHQRLGAAEKRKRIVAALADVGLPDPELLYDSYPFRLSGGQRQRVMIACAMALEPRLLIADEPTTALDVTTQAQILQLIRDLQKRRGMAVLFITHDFGVVSEIADQVVVMQTGTIVEAGPAARVLTDPQHSYTRKLISAIPGGHLRQPPVQVEVNRVLQVQDLCKTYRTGGGLLRRGREVQAARNVNFELLRGQTLGLVGESGSGKSTVGRCIVGLAPFDSGRIVINGRNLSQGGGLLQRAGGKLQMVFQDPYASLNPRHRVGAAIAAGPIAQGVSRQEAQARTLELLGLVGLGPEAAERYPHEFSGGQRQRIGIARALAMQPELLVADEPVSALDVSVQAQVLELFAKVREQFKLAMVFITHDLRVAAQMCDKIAVMQRGEVVEYGETARVLSAPEHAYTRKLIDAIPRLARVQEATEGPAAPAPAEPSRLQAVGGYA</sequence>
<dbReference type="EMBL" id="CP010537">
    <property type="protein sequence ID" value="AJG22962.1"/>
    <property type="molecule type" value="Genomic_DNA"/>
</dbReference>
<dbReference type="OrthoDB" id="9802772at2"/>
<feature type="domain" description="ABC transporter" evidence="9">
    <location>
        <begin position="6"/>
        <end position="257"/>
    </location>
</feature>
<organism evidence="10 11">
    <name type="scientific">Cupriavidus basilensis</name>
    <dbReference type="NCBI Taxonomy" id="68895"/>
    <lineage>
        <taxon>Bacteria</taxon>
        <taxon>Pseudomonadati</taxon>
        <taxon>Pseudomonadota</taxon>
        <taxon>Betaproteobacteria</taxon>
        <taxon>Burkholderiales</taxon>
        <taxon>Burkholderiaceae</taxon>
        <taxon>Cupriavidus</taxon>
    </lineage>
</organism>
<dbReference type="KEGG" id="cbw:RR42_s1374"/>
<dbReference type="GO" id="GO:0055085">
    <property type="term" value="P:transmembrane transport"/>
    <property type="evidence" value="ECO:0007669"/>
    <property type="project" value="UniProtKB-ARBA"/>
</dbReference>
<dbReference type="PROSITE" id="PS50893">
    <property type="entry name" value="ABC_TRANSPORTER_2"/>
    <property type="match status" value="2"/>
</dbReference>
<gene>
    <name evidence="10" type="ORF">RR42_s1374</name>
</gene>
<keyword evidence="4" id="KW-1003">Cell membrane</keyword>
<protein>
    <submittedName>
        <fullName evidence="10">Oligopeptide transport system permease protein OppB</fullName>
    </submittedName>
</protein>
<dbReference type="PROSITE" id="PS00211">
    <property type="entry name" value="ABC_TRANSPORTER_1"/>
    <property type="match status" value="2"/>
</dbReference>
<comment type="subcellular location">
    <subcellularLocation>
        <location evidence="1">Cell inner membrane</location>
        <topology evidence="1">Peripheral membrane protein</topology>
    </subcellularLocation>
</comment>
<dbReference type="PANTHER" id="PTHR43297:SF2">
    <property type="entry name" value="DIPEPTIDE TRANSPORT ATP-BINDING PROTEIN DPPD"/>
    <property type="match status" value="1"/>
</dbReference>
<dbReference type="NCBIfam" id="NF007739">
    <property type="entry name" value="PRK10419.1"/>
    <property type="match status" value="2"/>
</dbReference>
<dbReference type="Pfam" id="PF00005">
    <property type="entry name" value="ABC_tran"/>
    <property type="match status" value="2"/>
</dbReference>
<dbReference type="CDD" id="cd03257">
    <property type="entry name" value="ABC_NikE_OppD_transporters"/>
    <property type="match status" value="2"/>
</dbReference>
<name>A0A0C4YBJ9_9BURK</name>
<comment type="similarity">
    <text evidence="2">Belongs to the ABC transporter superfamily.</text>
</comment>
<dbReference type="FunFam" id="3.40.50.300:FF:000016">
    <property type="entry name" value="Oligopeptide ABC transporter ATP-binding component"/>
    <property type="match status" value="1"/>
</dbReference>
<dbReference type="STRING" id="68895.RR42_s1374"/>
<keyword evidence="7" id="KW-0067">ATP-binding</keyword>
<dbReference type="InterPro" id="IPR013563">
    <property type="entry name" value="Oligopep_ABC_C"/>
</dbReference>
<proteinExistence type="inferred from homology"/>
<dbReference type="GO" id="GO:0015833">
    <property type="term" value="P:peptide transport"/>
    <property type="evidence" value="ECO:0007669"/>
    <property type="project" value="InterPro"/>
</dbReference>
<evidence type="ECO:0000256" key="5">
    <source>
        <dbReference type="ARBA" id="ARBA00022519"/>
    </source>
</evidence>
<evidence type="ECO:0000256" key="8">
    <source>
        <dbReference type="ARBA" id="ARBA00023136"/>
    </source>
</evidence>
<keyword evidence="6" id="KW-0547">Nucleotide-binding</keyword>
<evidence type="ECO:0000256" key="1">
    <source>
        <dbReference type="ARBA" id="ARBA00004417"/>
    </source>
</evidence>
<dbReference type="PANTHER" id="PTHR43297">
    <property type="entry name" value="OLIGOPEPTIDE TRANSPORT ATP-BINDING PROTEIN APPD"/>
    <property type="match status" value="1"/>
</dbReference>
<accession>A0A0C4YBJ9</accession>
<dbReference type="InterPro" id="IPR017871">
    <property type="entry name" value="ABC_transporter-like_CS"/>
</dbReference>
<evidence type="ECO:0000256" key="6">
    <source>
        <dbReference type="ARBA" id="ARBA00022741"/>
    </source>
</evidence>
<keyword evidence="5" id="KW-0997">Cell inner membrane</keyword>
<dbReference type="AlphaFoldDB" id="A0A0C4YBJ9"/>
<evidence type="ECO:0000256" key="2">
    <source>
        <dbReference type="ARBA" id="ARBA00005417"/>
    </source>
</evidence>
<dbReference type="NCBIfam" id="NF008453">
    <property type="entry name" value="PRK11308.1"/>
    <property type="match status" value="2"/>
</dbReference>
<dbReference type="Gene3D" id="3.40.50.300">
    <property type="entry name" value="P-loop containing nucleotide triphosphate hydrolases"/>
    <property type="match status" value="2"/>
</dbReference>
<dbReference type="Pfam" id="PF08352">
    <property type="entry name" value="oligo_HPY"/>
    <property type="match status" value="2"/>
</dbReference>
<dbReference type="InterPro" id="IPR003593">
    <property type="entry name" value="AAA+_ATPase"/>
</dbReference>
<keyword evidence="3" id="KW-0813">Transport</keyword>
<dbReference type="SUPFAM" id="SSF52540">
    <property type="entry name" value="P-loop containing nucleoside triphosphate hydrolases"/>
    <property type="match status" value="2"/>
</dbReference>
<dbReference type="RefSeq" id="WP_082055124.1">
    <property type="nucleotide sequence ID" value="NZ_CP010537.1"/>
</dbReference>
<dbReference type="GO" id="GO:0016887">
    <property type="term" value="F:ATP hydrolysis activity"/>
    <property type="evidence" value="ECO:0007669"/>
    <property type="project" value="InterPro"/>
</dbReference>
<keyword evidence="8" id="KW-0472">Membrane</keyword>
<dbReference type="GO" id="GO:0005886">
    <property type="term" value="C:plasma membrane"/>
    <property type="evidence" value="ECO:0007669"/>
    <property type="project" value="UniProtKB-SubCell"/>
</dbReference>
<dbReference type="SMART" id="SM00382">
    <property type="entry name" value="AAA"/>
    <property type="match status" value="2"/>
</dbReference>
<evidence type="ECO:0000256" key="4">
    <source>
        <dbReference type="ARBA" id="ARBA00022475"/>
    </source>
</evidence>